<sequence length="686" mass="78280">MSKEDEAKEAFKAFKEALEADDFESVQRIIKESNTGEQEHHTSSLKSMLYRHFIYSIYEGNIKTVNLTLRVGVDRSYINSWHSGSLGGPLMNAIRIKDKSVRWKMFKLLLDHRVGLKVDSPSPRLHQQECVHQAVIEGDCEMVKYLVENLDGQVNYLRHKNMPNSEFAPIHEAVMCSVKCLETEECLKMIKQLVDLGADVNIRTKHRATCLHLVAGRCSGRCEVTKLLVDLGADVNAIVPEDPYYLPPPIVMACSHNDCELVKLMIDLGAEVNQPKYWRNSGLFCAVTERRKEVMKLLLEHGADVDAKDTDGDNILFRATVKLWRCKIDYSEYVDCLKILASYSSNINPTEDEYYVPFKNVLTFGNMEAMQLFFENGVTLKNCGVRFPLHQAASNSQVEILEYLLKSRLYDVDKIDNEGKTALDIAVSKRLVECVRLLLEWGADVNTTTGLSDNVTFVSPLISPLIDALIQGEDAIADLLLSAGANFDLEDLINRKFVQLRRLNRHESWKLYILDKMGQEELIDYSYSRIKTGLIFTKQSLLQQSERGKVNVKVKNLLTKINTDYTKNANQCSAELADLKKSLFYGTVTLYDLLLGKDVSKFTINDQVMKNFESLRVVERFPMYGYRINCIYLLACVNGKVTDGAIRSLNKLTESRFCLEILQQIMLNLKKQDLRNLCYIYRNSHI</sequence>
<dbReference type="Proteomes" id="UP001239111">
    <property type="component" value="Chromosome 3"/>
</dbReference>
<keyword evidence="2" id="KW-1185">Reference proteome</keyword>
<comment type="caution">
    <text evidence="1">The sequence shown here is derived from an EMBL/GenBank/DDBJ whole genome shotgun (WGS) entry which is preliminary data.</text>
</comment>
<name>A0ACC2NCV5_9HYME</name>
<reference evidence="1" key="1">
    <citation type="submission" date="2023-04" db="EMBL/GenBank/DDBJ databases">
        <title>A chromosome-level genome assembly of the parasitoid wasp Eretmocerus hayati.</title>
        <authorList>
            <person name="Zhong Y."/>
            <person name="Liu S."/>
            <person name="Liu Y."/>
        </authorList>
    </citation>
    <scope>NUCLEOTIDE SEQUENCE</scope>
    <source>
        <strain evidence="1">ZJU_SS_LIU_2023</strain>
    </source>
</reference>
<protein>
    <submittedName>
        <fullName evidence="1">Uncharacterized protein</fullName>
    </submittedName>
</protein>
<accession>A0ACC2NCV5</accession>
<evidence type="ECO:0000313" key="2">
    <source>
        <dbReference type="Proteomes" id="UP001239111"/>
    </source>
</evidence>
<dbReference type="EMBL" id="CM056743">
    <property type="protein sequence ID" value="KAJ8668990.1"/>
    <property type="molecule type" value="Genomic_DNA"/>
</dbReference>
<organism evidence="1 2">
    <name type="scientific">Eretmocerus hayati</name>
    <dbReference type="NCBI Taxonomy" id="131215"/>
    <lineage>
        <taxon>Eukaryota</taxon>
        <taxon>Metazoa</taxon>
        <taxon>Ecdysozoa</taxon>
        <taxon>Arthropoda</taxon>
        <taxon>Hexapoda</taxon>
        <taxon>Insecta</taxon>
        <taxon>Pterygota</taxon>
        <taxon>Neoptera</taxon>
        <taxon>Endopterygota</taxon>
        <taxon>Hymenoptera</taxon>
        <taxon>Apocrita</taxon>
        <taxon>Proctotrupomorpha</taxon>
        <taxon>Chalcidoidea</taxon>
        <taxon>Aphelinidae</taxon>
        <taxon>Aphelininae</taxon>
        <taxon>Eretmocerus</taxon>
    </lineage>
</organism>
<proteinExistence type="predicted"/>
<gene>
    <name evidence="1" type="ORF">QAD02_000249</name>
</gene>
<evidence type="ECO:0000313" key="1">
    <source>
        <dbReference type="EMBL" id="KAJ8668990.1"/>
    </source>
</evidence>